<reference evidence="4 5" key="1">
    <citation type="journal article" date="2018" name="Nat. Biotechnol.">
        <title>A standardized bacterial taxonomy based on genome phylogeny substantially revises the tree of life.</title>
        <authorList>
            <person name="Parks D.H."/>
            <person name="Chuvochina M."/>
            <person name="Waite D.W."/>
            <person name="Rinke C."/>
            <person name="Skarshewski A."/>
            <person name="Chaumeil P.A."/>
            <person name="Hugenholtz P."/>
        </authorList>
    </citation>
    <scope>NUCLEOTIDE SEQUENCE [LARGE SCALE GENOMIC DNA]</scope>
    <source>
        <strain evidence="4">UBA10378</strain>
    </source>
</reference>
<dbReference type="SUPFAM" id="SSF54637">
    <property type="entry name" value="Thioesterase/thiol ester dehydrase-isomerase"/>
    <property type="match status" value="1"/>
</dbReference>
<dbReference type="EMBL" id="DOGS01000199">
    <property type="protein sequence ID" value="HBQ49192.1"/>
    <property type="molecule type" value="Genomic_DNA"/>
</dbReference>
<dbReference type="NCBIfam" id="TIGR00369">
    <property type="entry name" value="unchar_dom_1"/>
    <property type="match status" value="1"/>
</dbReference>
<evidence type="ECO:0000256" key="1">
    <source>
        <dbReference type="ARBA" id="ARBA00008324"/>
    </source>
</evidence>
<dbReference type="AlphaFoldDB" id="A0A356W8C4"/>
<dbReference type="InterPro" id="IPR003736">
    <property type="entry name" value="PAAI_dom"/>
</dbReference>
<comment type="similarity">
    <text evidence="1">Belongs to the thioesterase PaaI family.</text>
</comment>
<gene>
    <name evidence="4" type="ORF">DD728_09965</name>
</gene>
<dbReference type="Gene3D" id="3.10.129.10">
    <property type="entry name" value="Hotdog Thioesterase"/>
    <property type="match status" value="1"/>
</dbReference>
<evidence type="ECO:0000313" key="4">
    <source>
        <dbReference type="EMBL" id="HBQ49192.1"/>
    </source>
</evidence>
<evidence type="ECO:0000313" key="5">
    <source>
        <dbReference type="Proteomes" id="UP000263957"/>
    </source>
</evidence>
<dbReference type="GO" id="GO:0047617">
    <property type="term" value="F:fatty acyl-CoA hydrolase activity"/>
    <property type="evidence" value="ECO:0007669"/>
    <property type="project" value="InterPro"/>
</dbReference>
<keyword evidence="2" id="KW-0378">Hydrolase</keyword>
<dbReference type="Pfam" id="PF03061">
    <property type="entry name" value="4HBT"/>
    <property type="match status" value="1"/>
</dbReference>
<evidence type="ECO:0000259" key="3">
    <source>
        <dbReference type="Pfam" id="PF03061"/>
    </source>
</evidence>
<dbReference type="PANTHER" id="PTHR21660">
    <property type="entry name" value="THIOESTERASE SUPERFAMILY MEMBER-RELATED"/>
    <property type="match status" value="1"/>
</dbReference>
<organism evidence="4 5">
    <name type="scientific">Hyphomonas atlantica</name>
    <dbReference type="NCBI Taxonomy" id="1280948"/>
    <lineage>
        <taxon>Bacteria</taxon>
        <taxon>Pseudomonadati</taxon>
        <taxon>Pseudomonadota</taxon>
        <taxon>Alphaproteobacteria</taxon>
        <taxon>Hyphomonadales</taxon>
        <taxon>Hyphomonadaceae</taxon>
        <taxon>Hyphomonas</taxon>
    </lineage>
</organism>
<comment type="caution">
    <text evidence="4">The sequence shown here is derived from an EMBL/GenBank/DDBJ whole genome shotgun (WGS) entry which is preliminary data.</text>
</comment>
<dbReference type="PANTHER" id="PTHR21660:SF1">
    <property type="entry name" value="ACYL-COENZYME A THIOESTERASE 13"/>
    <property type="match status" value="1"/>
</dbReference>
<dbReference type="InterPro" id="IPR029069">
    <property type="entry name" value="HotDog_dom_sf"/>
</dbReference>
<dbReference type="CDD" id="cd03443">
    <property type="entry name" value="PaaI_thioesterase"/>
    <property type="match status" value="1"/>
</dbReference>
<dbReference type="InterPro" id="IPR039298">
    <property type="entry name" value="ACOT13"/>
</dbReference>
<accession>A0A356W8C4</accession>
<dbReference type="InterPro" id="IPR006683">
    <property type="entry name" value="Thioestr_dom"/>
</dbReference>
<name>A0A356W8C4_9PROT</name>
<proteinExistence type="inferred from homology"/>
<evidence type="ECO:0000256" key="2">
    <source>
        <dbReference type="ARBA" id="ARBA00022801"/>
    </source>
</evidence>
<protein>
    <recommendedName>
        <fullName evidence="3">Thioesterase domain-containing protein</fullName>
    </recommendedName>
</protein>
<sequence>MLRCRWQARRQGHRHRHPHAVQTPRLMSFDKRAFWQDLLTRDDIPAAARFLNFELIAFDETEGWVEAAFTLPPEAGNPAGDGQGGFVAAMLDEVMSVAGSIVQDGPAMAPTLQMTTSYIRPVPVGERLIGRGECVRRGRAGIFTQGFLRRQDGTLLAQATASCIPRALG</sequence>
<feature type="domain" description="Thioesterase" evidence="3">
    <location>
        <begin position="84"/>
        <end position="156"/>
    </location>
</feature>
<dbReference type="Proteomes" id="UP000263957">
    <property type="component" value="Unassembled WGS sequence"/>
</dbReference>